<sequence length="41" mass="5011">MQKMNTNKRGFCLFFVYSAEIFFNFLHLLDEKAVMIYHYTV</sequence>
<keyword evidence="1" id="KW-1133">Transmembrane helix</keyword>
<proteinExistence type="predicted"/>
<dbReference type="EMBL" id="ABCA03000048">
    <property type="protein sequence ID" value="EDS00486.1"/>
    <property type="molecule type" value="Genomic_DNA"/>
</dbReference>
<protein>
    <submittedName>
        <fullName evidence="2">Uncharacterized protein</fullName>
    </submittedName>
</protein>
<dbReference type="Proteomes" id="UP000005326">
    <property type="component" value="Unassembled WGS sequence"/>
</dbReference>
<comment type="caution">
    <text evidence="2">The sequence shown here is derived from an EMBL/GenBank/DDBJ whole genome shotgun (WGS) entry which is preliminary data.</text>
</comment>
<dbReference type="AlphaFoldDB" id="B0MP96"/>
<keyword evidence="1" id="KW-0472">Membrane</keyword>
<reference evidence="2" key="1">
    <citation type="submission" date="2007-10" db="EMBL/GenBank/DDBJ databases">
        <authorList>
            <person name="Fulton L."/>
            <person name="Clifton S."/>
            <person name="Fulton B."/>
            <person name="Xu J."/>
            <person name="Minx P."/>
            <person name="Pepin K.H."/>
            <person name="Johnson M."/>
            <person name="Thiruvilangam P."/>
            <person name="Bhonagiri V."/>
            <person name="Nash W.E."/>
            <person name="Mardis E.R."/>
            <person name="Wilson R.K."/>
        </authorList>
    </citation>
    <scope>NUCLEOTIDE SEQUENCE [LARGE SCALE GENOMIC DNA]</scope>
    <source>
        <strain evidence="2">DSM 15702</strain>
    </source>
</reference>
<accession>B0MP96</accession>
<evidence type="ECO:0000313" key="2">
    <source>
        <dbReference type="EMBL" id="EDS00486.1"/>
    </source>
</evidence>
<evidence type="ECO:0000256" key="1">
    <source>
        <dbReference type="SAM" id="Phobius"/>
    </source>
</evidence>
<feature type="transmembrane region" description="Helical" evidence="1">
    <location>
        <begin position="12"/>
        <end position="29"/>
    </location>
</feature>
<name>B0MP96_9FIRM</name>
<organism evidence="2 3">
    <name type="scientific">[Eubacterium] siraeum DSM 15702</name>
    <dbReference type="NCBI Taxonomy" id="428128"/>
    <lineage>
        <taxon>Bacteria</taxon>
        <taxon>Bacillati</taxon>
        <taxon>Bacillota</taxon>
        <taxon>Clostridia</taxon>
        <taxon>Eubacteriales</taxon>
        <taxon>Oscillospiraceae</taxon>
        <taxon>Oscillospiraceae incertae sedis</taxon>
    </lineage>
</organism>
<reference evidence="2" key="2">
    <citation type="submission" date="2014-06" db="EMBL/GenBank/DDBJ databases">
        <title>Draft genome sequence of Eubacterium siraeum (DSM 15702).</title>
        <authorList>
            <person name="Sudarsanam P."/>
            <person name="Ley R."/>
            <person name="Guruge J."/>
            <person name="Turnbaugh P.J."/>
            <person name="Mahowald M."/>
            <person name="Liep D."/>
            <person name="Gordon J."/>
        </authorList>
    </citation>
    <scope>NUCLEOTIDE SEQUENCE</scope>
    <source>
        <strain evidence="2">DSM 15702</strain>
    </source>
</reference>
<keyword evidence="3" id="KW-1185">Reference proteome</keyword>
<evidence type="ECO:0000313" key="3">
    <source>
        <dbReference type="Proteomes" id="UP000005326"/>
    </source>
</evidence>
<gene>
    <name evidence="2" type="ORF">EUBSIR_01654</name>
</gene>
<keyword evidence="1" id="KW-0812">Transmembrane</keyword>